<accession>A0A9D4KUF3</accession>
<protein>
    <submittedName>
        <fullName evidence="1">Uncharacterized protein</fullName>
    </submittedName>
</protein>
<proteinExistence type="predicted"/>
<dbReference type="EMBL" id="JAIWYP010000003">
    <property type="protein sequence ID" value="KAH3845808.1"/>
    <property type="molecule type" value="Genomic_DNA"/>
</dbReference>
<gene>
    <name evidence="1" type="ORF">DPMN_088097</name>
</gene>
<comment type="caution">
    <text evidence="1">The sequence shown here is derived from an EMBL/GenBank/DDBJ whole genome shotgun (WGS) entry which is preliminary data.</text>
</comment>
<reference evidence="1" key="2">
    <citation type="submission" date="2020-11" db="EMBL/GenBank/DDBJ databases">
        <authorList>
            <person name="McCartney M.A."/>
            <person name="Auch B."/>
            <person name="Kono T."/>
            <person name="Mallez S."/>
            <person name="Becker A."/>
            <person name="Gohl D.M."/>
            <person name="Silverstein K.A.T."/>
            <person name="Koren S."/>
            <person name="Bechman K.B."/>
            <person name="Herman A."/>
            <person name="Abrahante J.E."/>
            <person name="Garbe J."/>
        </authorList>
    </citation>
    <scope>NUCLEOTIDE SEQUENCE</scope>
    <source>
        <strain evidence="1">Duluth1</strain>
        <tissue evidence="1">Whole animal</tissue>
    </source>
</reference>
<evidence type="ECO:0000313" key="1">
    <source>
        <dbReference type="EMBL" id="KAH3845808.1"/>
    </source>
</evidence>
<evidence type="ECO:0000313" key="2">
    <source>
        <dbReference type="Proteomes" id="UP000828390"/>
    </source>
</evidence>
<name>A0A9D4KUF3_DREPO</name>
<dbReference type="Proteomes" id="UP000828390">
    <property type="component" value="Unassembled WGS sequence"/>
</dbReference>
<sequence length="137" mass="15191">MIFFVFSETIIMSGRRVVLTMSGKCSCFLRSTRSSQSFVTSMILGYPPFVPFVTVPAGTKLMCFAPACTRAFFLCLSSVSATSRSTWSCLQRYLPWASASLHVDKMWSRIALPPHRVHSAVSVSPHLWRFAGVGKTS</sequence>
<dbReference type="AlphaFoldDB" id="A0A9D4KUF3"/>
<organism evidence="1 2">
    <name type="scientific">Dreissena polymorpha</name>
    <name type="common">Zebra mussel</name>
    <name type="synonym">Mytilus polymorpha</name>
    <dbReference type="NCBI Taxonomy" id="45954"/>
    <lineage>
        <taxon>Eukaryota</taxon>
        <taxon>Metazoa</taxon>
        <taxon>Spiralia</taxon>
        <taxon>Lophotrochozoa</taxon>
        <taxon>Mollusca</taxon>
        <taxon>Bivalvia</taxon>
        <taxon>Autobranchia</taxon>
        <taxon>Heteroconchia</taxon>
        <taxon>Euheterodonta</taxon>
        <taxon>Imparidentia</taxon>
        <taxon>Neoheterodontei</taxon>
        <taxon>Myida</taxon>
        <taxon>Dreissenoidea</taxon>
        <taxon>Dreissenidae</taxon>
        <taxon>Dreissena</taxon>
    </lineage>
</organism>
<reference evidence="1" key="1">
    <citation type="journal article" date="2019" name="bioRxiv">
        <title>The Genome of the Zebra Mussel, Dreissena polymorpha: A Resource for Invasive Species Research.</title>
        <authorList>
            <person name="McCartney M.A."/>
            <person name="Auch B."/>
            <person name="Kono T."/>
            <person name="Mallez S."/>
            <person name="Zhang Y."/>
            <person name="Obille A."/>
            <person name="Becker A."/>
            <person name="Abrahante J.E."/>
            <person name="Garbe J."/>
            <person name="Badalamenti J.P."/>
            <person name="Herman A."/>
            <person name="Mangelson H."/>
            <person name="Liachko I."/>
            <person name="Sullivan S."/>
            <person name="Sone E.D."/>
            <person name="Koren S."/>
            <person name="Silverstein K.A.T."/>
            <person name="Beckman K.B."/>
            <person name="Gohl D.M."/>
        </authorList>
    </citation>
    <scope>NUCLEOTIDE SEQUENCE</scope>
    <source>
        <strain evidence="1">Duluth1</strain>
        <tissue evidence="1">Whole animal</tissue>
    </source>
</reference>
<keyword evidence="2" id="KW-1185">Reference proteome</keyword>